<reference evidence="3" key="2">
    <citation type="submission" date="2023-01" db="EMBL/GenBank/DDBJ databases">
        <authorList>
            <person name="Sun Q."/>
            <person name="Evtushenko L."/>
        </authorList>
    </citation>
    <scope>NUCLEOTIDE SEQUENCE</scope>
    <source>
        <strain evidence="3">VKM B-2748</strain>
    </source>
</reference>
<protein>
    <submittedName>
        <fullName evidence="3">Lipoprotein</fullName>
    </submittedName>
</protein>
<dbReference type="InterPro" id="IPR011044">
    <property type="entry name" value="Quino_amine_DH_bsu"/>
</dbReference>
<accession>A0A9W6JNJ0</accession>
<evidence type="ECO:0000256" key="1">
    <source>
        <dbReference type="SAM" id="SignalP"/>
    </source>
</evidence>
<name>A0A9W6JNJ0_9HYPH</name>
<organism evidence="3 4">
    <name type="scientific">Methylopila turkensis</name>
    <dbReference type="NCBI Taxonomy" id="1437816"/>
    <lineage>
        <taxon>Bacteria</taxon>
        <taxon>Pseudomonadati</taxon>
        <taxon>Pseudomonadota</taxon>
        <taxon>Alphaproteobacteria</taxon>
        <taxon>Hyphomicrobiales</taxon>
        <taxon>Methylopilaceae</taxon>
        <taxon>Methylopila</taxon>
    </lineage>
</organism>
<keyword evidence="4" id="KW-1185">Reference proteome</keyword>
<evidence type="ECO:0000313" key="4">
    <source>
        <dbReference type="Proteomes" id="UP001143309"/>
    </source>
</evidence>
<evidence type="ECO:0000313" key="3">
    <source>
        <dbReference type="EMBL" id="GLK80896.1"/>
    </source>
</evidence>
<proteinExistence type="predicted"/>
<feature type="domain" description="DUF4394" evidence="2">
    <location>
        <begin position="35"/>
        <end position="256"/>
    </location>
</feature>
<dbReference type="AlphaFoldDB" id="A0A9W6JNJ0"/>
<dbReference type="InterPro" id="IPR015943">
    <property type="entry name" value="WD40/YVTN_repeat-like_dom_sf"/>
</dbReference>
<dbReference type="Proteomes" id="UP001143309">
    <property type="component" value="Unassembled WGS sequence"/>
</dbReference>
<gene>
    <name evidence="3" type="ORF">GCM10008174_26370</name>
</gene>
<dbReference type="SUPFAM" id="SSF50969">
    <property type="entry name" value="YVTN repeat-like/Quinoprotein amine dehydrogenase"/>
    <property type="match status" value="1"/>
</dbReference>
<reference evidence="3" key="1">
    <citation type="journal article" date="2014" name="Int. J. Syst. Evol. Microbiol.">
        <title>Complete genome sequence of Corynebacterium casei LMG S-19264T (=DSM 44701T), isolated from a smear-ripened cheese.</title>
        <authorList>
            <consortium name="US DOE Joint Genome Institute (JGI-PGF)"/>
            <person name="Walter F."/>
            <person name="Albersmeier A."/>
            <person name="Kalinowski J."/>
            <person name="Ruckert C."/>
        </authorList>
    </citation>
    <scope>NUCLEOTIDE SEQUENCE</scope>
    <source>
        <strain evidence="3">VKM B-2748</strain>
    </source>
</reference>
<feature type="signal peptide" evidence="1">
    <location>
        <begin position="1"/>
        <end position="23"/>
    </location>
</feature>
<keyword evidence="1" id="KW-0732">Signal</keyword>
<dbReference type="Gene3D" id="2.130.10.10">
    <property type="entry name" value="YVTN repeat-like/Quinoprotein amine dehydrogenase"/>
    <property type="match status" value="1"/>
</dbReference>
<dbReference type="Pfam" id="PF14339">
    <property type="entry name" value="DUF4394"/>
    <property type="match status" value="1"/>
</dbReference>
<keyword evidence="3" id="KW-0449">Lipoprotein</keyword>
<sequence>MTFRALGIAAALGAAAFATPASADTLIALVGGSSLAMVDPKARKVTGAVSVTGAADLVGIDVRPADGLLYGVTAGGDIVTIDPKTGAATKKSALSEKLPAGAKVTVDFNPAADRLRILTDGGVSLRVNVDDGKATVDGSLKFAETDMHKGEKPNVVAGAYTNSINGKKAEKTELFNIDATIPALVKQAPPNDGVLSAIGKIKAKLVEPIAFNIVASETGNVGWLMTGDTLYSVDLSSGATTEAGKIEGAKDVTDIAWWPAS</sequence>
<feature type="chain" id="PRO_5040910915" evidence="1">
    <location>
        <begin position="24"/>
        <end position="261"/>
    </location>
</feature>
<evidence type="ECO:0000259" key="2">
    <source>
        <dbReference type="Pfam" id="PF14339"/>
    </source>
</evidence>
<dbReference type="RefSeq" id="WP_271201376.1">
    <property type="nucleotide sequence ID" value="NZ_BSFL01000003.1"/>
</dbReference>
<dbReference type="InterPro" id="IPR025507">
    <property type="entry name" value="DUF4394"/>
</dbReference>
<comment type="caution">
    <text evidence="3">The sequence shown here is derived from an EMBL/GenBank/DDBJ whole genome shotgun (WGS) entry which is preliminary data.</text>
</comment>
<dbReference type="EMBL" id="BSFL01000003">
    <property type="protein sequence ID" value="GLK80896.1"/>
    <property type="molecule type" value="Genomic_DNA"/>
</dbReference>